<sequence>MPTSPPAVRTLGGRPRASARDDRSRDDARPGACHDARPDRSADESPSRSEGPREDRPQATAERDESRPGADAGDPWEALALAAMRTAVRAVRAADDGWAAKLARVAADPGVREALCELAEAARRAAEAAPPAATDERSSGGASAKEGSTKEKEEEAPTGGAPIGGAPGGESLDGRAVSSATSAVTARIATPAPVARPPAKPSPDEAAAPPPPEPRASLGEIQERLTLGASAAAPAAAAGSLTAELDEASTLQSEDVRGLARIPDRCRTKAHALRWAADRLAAGAETGPLRTRREALEATADPGDALWPLLEPAPPGSAPADYVRAAAVFEVLADAALLLDAALERYLSAVEGDGHAAQRGEELDHLKAALDLTAEAQSMALIVVRNLREKPDRDQVAVYKTIRDISDARTGIAYFIRNYLREGSHADPFDHADLASRIHSAAAARGRGKAEREAFKKFAYAAAKAASHAEDEMPDRFDYHAGRMGKFAARLLALGVPPSDVRFRDAVPDDLAPLRAAARRLADAKPEEAQSNETELNGTAEASAEPGAASVESTEVRAAALARVLEYLPDPAADAEEEDDNADAPAVHRYADSVDAALARAAEEFPQALAFAFNSKSVREGYPYRRPDRVYLGLKFLATTLRDALAGRASCTDLDAECVRQCGLHYSPNQSPSTMGQFPEDYRTVWGGEEVQLTRHLRGGNNKDPRLSIRLAFHYDRAADTIVVGYLGQHQRTRAT</sequence>
<feature type="region of interest" description="Disordered" evidence="1">
    <location>
        <begin position="520"/>
        <end position="551"/>
    </location>
</feature>
<feature type="region of interest" description="Disordered" evidence="1">
    <location>
        <begin position="1"/>
        <end position="75"/>
    </location>
</feature>
<gene>
    <name evidence="2" type="ORF">CA12_08010</name>
</gene>
<keyword evidence="3" id="KW-1185">Reference proteome</keyword>
<dbReference type="Proteomes" id="UP000318741">
    <property type="component" value="Chromosome"/>
</dbReference>
<evidence type="ECO:0000256" key="1">
    <source>
        <dbReference type="SAM" id="MobiDB-lite"/>
    </source>
</evidence>
<accession>A0A517P5S9</accession>
<organism evidence="2 3">
    <name type="scientific">Alienimonas californiensis</name>
    <dbReference type="NCBI Taxonomy" id="2527989"/>
    <lineage>
        <taxon>Bacteria</taxon>
        <taxon>Pseudomonadati</taxon>
        <taxon>Planctomycetota</taxon>
        <taxon>Planctomycetia</taxon>
        <taxon>Planctomycetales</taxon>
        <taxon>Planctomycetaceae</taxon>
        <taxon>Alienimonas</taxon>
    </lineage>
</organism>
<feature type="compositionally biased region" description="Basic and acidic residues" evidence="1">
    <location>
        <begin position="18"/>
        <end position="68"/>
    </location>
</feature>
<proteinExistence type="predicted"/>
<name>A0A517P5S9_9PLAN</name>
<dbReference type="AlphaFoldDB" id="A0A517P5S9"/>
<dbReference type="KEGG" id="acaf:CA12_08010"/>
<dbReference type="RefSeq" id="WP_145357589.1">
    <property type="nucleotide sequence ID" value="NZ_CP036265.1"/>
</dbReference>
<feature type="compositionally biased region" description="Low complexity" evidence="1">
    <location>
        <begin position="175"/>
        <end position="190"/>
    </location>
</feature>
<dbReference type="OrthoDB" id="290415at2"/>
<evidence type="ECO:0000313" key="3">
    <source>
        <dbReference type="Proteomes" id="UP000318741"/>
    </source>
</evidence>
<protein>
    <submittedName>
        <fullName evidence="2">Uncharacterized protein</fullName>
    </submittedName>
</protein>
<feature type="region of interest" description="Disordered" evidence="1">
    <location>
        <begin position="126"/>
        <end position="217"/>
    </location>
</feature>
<dbReference type="EMBL" id="CP036265">
    <property type="protein sequence ID" value="QDT14723.1"/>
    <property type="molecule type" value="Genomic_DNA"/>
</dbReference>
<evidence type="ECO:0000313" key="2">
    <source>
        <dbReference type="EMBL" id="QDT14723.1"/>
    </source>
</evidence>
<reference evidence="2 3" key="1">
    <citation type="submission" date="2019-02" db="EMBL/GenBank/DDBJ databases">
        <title>Deep-cultivation of Planctomycetes and their phenomic and genomic characterization uncovers novel biology.</title>
        <authorList>
            <person name="Wiegand S."/>
            <person name="Jogler M."/>
            <person name="Boedeker C."/>
            <person name="Pinto D."/>
            <person name="Vollmers J."/>
            <person name="Rivas-Marin E."/>
            <person name="Kohn T."/>
            <person name="Peeters S.H."/>
            <person name="Heuer A."/>
            <person name="Rast P."/>
            <person name="Oberbeckmann S."/>
            <person name="Bunk B."/>
            <person name="Jeske O."/>
            <person name="Meyerdierks A."/>
            <person name="Storesund J.E."/>
            <person name="Kallscheuer N."/>
            <person name="Luecker S."/>
            <person name="Lage O.M."/>
            <person name="Pohl T."/>
            <person name="Merkel B.J."/>
            <person name="Hornburger P."/>
            <person name="Mueller R.-W."/>
            <person name="Bruemmer F."/>
            <person name="Labrenz M."/>
            <person name="Spormann A.M."/>
            <person name="Op den Camp H."/>
            <person name="Overmann J."/>
            <person name="Amann R."/>
            <person name="Jetten M.S.M."/>
            <person name="Mascher T."/>
            <person name="Medema M.H."/>
            <person name="Devos D.P."/>
            <person name="Kaster A.-K."/>
            <person name="Ovreas L."/>
            <person name="Rohde M."/>
            <person name="Galperin M.Y."/>
            <person name="Jogler C."/>
        </authorList>
    </citation>
    <scope>NUCLEOTIDE SEQUENCE [LARGE SCALE GENOMIC DNA]</scope>
    <source>
        <strain evidence="2 3">CA12</strain>
    </source>
</reference>